<dbReference type="NCBIfam" id="NF037970">
    <property type="entry name" value="vanZ_1"/>
    <property type="match status" value="1"/>
</dbReference>
<feature type="transmembrane region" description="Helical" evidence="1">
    <location>
        <begin position="131"/>
        <end position="150"/>
    </location>
</feature>
<proteinExistence type="predicted"/>
<evidence type="ECO:0000313" key="4">
    <source>
        <dbReference type="EMBL" id="QAV20669.1"/>
    </source>
</evidence>
<accession>A0A410X228</accession>
<dbReference type="Proteomes" id="UP000288943">
    <property type="component" value="Chromosome"/>
</dbReference>
<dbReference type="RefSeq" id="WP_042230484.1">
    <property type="nucleotide sequence ID" value="NZ_CP026520.1"/>
</dbReference>
<gene>
    <name evidence="3" type="ORF">M5X16_17020</name>
    <name evidence="4" type="ORF">PC41400_24490</name>
</gene>
<keyword evidence="6" id="KW-1185">Reference proteome</keyword>
<evidence type="ECO:0000259" key="2">
    <source>
        <dbReference type="Pfam" id="PF04892"/>
    </source>
</evidence>
<sequence length="163" mass="18964">MLWTLLVFHWSHQSFREQSIQPLLHKLFTKEEIHDYIPQVTVRYHHTIIRAQSDPMRFIEFIFRKTSHLVVYAVLAALAYQALCFWGSRRRKRILFSLLYVVVIAMGDEWVQSAAAMRTSAIQDVVLDTAGGLAGLSAAVWAVPWGIRLWRTSNRIKRREAGR</sequence>
<evidence type="ECO:0000256" key="1">
    <source>
        <dbReference type="SAM" id="Phobius"/>
    </source>
</evidence>
<evidence type="ECO:0000313" key="5">
    <source>
        <dbReference type="Proteomes" id="UP000288943"/>
    </source>
</evidence>
<dbReference type="EMBL" id="JAMDMJ010000022">
    <property type="protein sequence ID" value="MCY9597466.1"/>
    <property type="molecule type" value="Genomic_DNA"/>
</dbReference>
<feature type="transmembrane region" description="Helical" evidence="1">
    <location>
        <begin position="94"/>
        <end position="111"/>
    </location>
</feature>
<reference evidence="3 6" key="2">
    <citation type="submission" date="2022-05" db="EMBL/GenBank/DDBJ databases">
        <title>Genome Sequencing of Bee-Associated Microbes.</title>
        <authorList>
            <person name="Dunlap C."/>
        </authorList>
    </citation>
    <scope>NUCLEOTIDE SEQUENCE [LARGE SCALE GENOMIC DNA]</scope>
    <source>
        <strain evidence="3 6">NRRL B-23120</strain>
    </source>
</reference>
<dbReference type="Proteomes" id="UP001527202">
    <property type="component" value="Unassembled WGS sequence"/>
</dbReference>
<dbReference type="KEGG" id="pchi:PC41400_24490"/>
<reference evidence="4 5" key="1">
    <citation type="submission" date="2018-01" db="EMBL/GenBank/DDBJ databases">
        <title>The whole genome sequencing and assembly of Paenibacillus chitinolyticus KCCM 41400 strain.</title>
        <authorList>
            <person name="Kim J.-Y."/>
            <person name="Park M.-K."/>
            <person name="Lee Y.-J."/>
            <person name="Yi H."/>
            <person name="Bahn Y.-S."/>
            <person name="Kim J.F."/>
            <person name="Lee D.-W."/>
        </authorList>
    </citation>
    <scope>NUCLEOTIDE SEQUENCE [LARGE SCALE GENOMIC DNA]</scope>
    <source>
        <strain evidence="4 5">KCCM 41400</strain>
    </source>
</reference>
<evidence type="ECO:0000313" key="3">
    <source>
        <dbReference type="EMBL" id="MCY9597466.1"/>
    </source>
</evidence>
<protein>
    <submittedName>
        <fullName evidence="4">VanZ family protein</fullName>
    </submittedName>
</protein>
<dbReference type="EMBL" id="CP026520">
    <property type="protein sequence ID" value="QAV20669.1"/>
    <property type="molecule type" value="Genomic_DNA"/>
</dbReference>
<feature type="transmembrane region" description="Helical" evidence="1">
    <location>
        <begin position="69"/>
        <end position="87"/>
    </location>
</feature>
<keyword evidence="1" id="KW-0472">Membrane</keyword>
<keyword evidence="1" id="KW-1133">Transmembrane helix</keyword>
<dbReference type="OrthoDB" id="291892at2"/>
<evidence type="ECO:0000313" key="6">
    <source>
        <dbReference type="Proteomes" id="UP001527202"/>
    </source>
</evidence>
<dbReference type="GeneID" id="95377955"/>
<organism evidence="4 5">
    <name type="scientific">Paenibacillus chitinolyticus</name>
    <dbReference type="NCBI Taxonomy" id="79263"/>
    <lineage>
        <taxon>Bacteria</taxon>
        <taxon>Bacillati</taxon>
        <taxon>Bacillota</taxon>
        <taxon>Bacilli</taxon>
        <taxon>Bacillales</taxon>
        <taxon>Paenibacillaceae</taxon>
        <taxon>Paenibacillus</taxon>
    </lineage>
</organism>
<dbReference type="AlphaFoldDB" id="A0A410X228"/>
<dbReference type="InterPro" id="IPR006976">
    <property type="entry name" value="VanZ-like"/>
</dbReference>
<dbReference type="Pfam" id="PF04892">
    <property type="entry name" value="VanZ"/>
    <property type="match status" value="1"/>
</dbReference>
<name>A0A410X228_9BACL</name>
<keyword evidence="1" id="KW-0812">Transmembrane</keyword>
<feature type="domain" description="VanZ-like" evidence="2">
    <location>
        <begin position="2"/>
        <end position="140"/>
    </location>
</feature>